<reference evidence="1 2" key="1">
    <citation type="submission" date="2019-02" db="EMBL/GenBank/DDBJ databases">
        <title>Deep-cultivation of Planctomycetes and their phenomic and genomic characterization uncovers novel biology.</title>
        <authorList>
            <person name="Wiegand S."/>
            <person name="Jogler M."/>
            <person name="Boedeker C."/>
            <person name="Pinto D."/>
            <person name="Vollmers J."/>
            <person name="Rivas-Marin E."/>
            <person name="Kohn T."/>
            <person name="Peeters S.H."/>
            <person name="Heuer A."/>
            <person name="Rast P."/>
            <person name="Oberbeckmann S."/>
            <person name="Bunk B."/>
            <person name="Jeske O."/>
            <person name="Meyerdierks A."/>
            <person name="Storesund J.E."/>
            <person name="Kallscheuer N."/>
            <person name="Luecker S."/>
            <person name="Lage O.M."/>
            <person name="Pohl T."/>
            <person name="Merkel B.J."/>
            <person name="Hornburger P."/>
            <person name="Mueller R.-W."/>
            <person name="Bruemmer F."/>
            <person name="Labrenz M."/>
            <person name="Spormann A.M."/>
            <person name="Op Den Camp H."/>
            <person name="Overmann J."/>
            <person name="Amann R."/>
            <person name="Jetten M.S.M."/>
            <person name="Mascher T."/>
            <person name="Medema M.H."/>
            <person name="Devos D.P."/>
            <person name="Kaster A.-K."/>
            <person name="Ovreas L."/>
            <person name="Rohde M."/>
            <person name="Galperin M.Y."/>
            <person name="Jogler C."/>
        </authorList>
    </citation>
    <scope>NUCLEOTIDE SEQUENCE [LARGE SCALE GENOMIC DNA]</scope>
    <source>
        <strain evidence="1 2">Pla123a</strain>
    </source>
</reference>
<keyword evidence="2" id="KW-1185">Reference proteome</keyword>
<dbReference type="InterPro" id="IPR011044">
    <property type="entry name" value="Quino_amine_DH_bsu"/>
</dbReference>
<dbReference type="AlphaFoldDB" id="A0A5C5YT09"/>
<comment type="caution">
    <text evidence="1">The sequence shown here is derived from an EMBL/GenBank/DDBJ whole genome shotgun (WGS) entry which is preliminary data.</text>
</comment>
<dbReference type="Proteomes" id="UP000318478">
    <property type="component" value="Unassembled WGS sequence"/>
</dbReference>
<dbReference type="SUPFAM" id="SSF50969">
    <property type="entry name" value="YVTN repeat-like/Quinoprotein amine dehydrogenase"/>
    <property type="match status" value="1"/>
</dbReference>
<gene>
    <name evidence="1" type="ORF">Pla123a_09240</name>
</gene>
<proteinExistence type="predicted"/>
<evidence type="ECO:0000313" key="2">
    <source>
        <dbReference type="Proteomes" id="UP000318478"/>
    </source>
</evidence>
<name>A0A5C5YT09_9BACT</name>
<evidence type="ECO:0008006" key="3">
    <source>
        <dbReference type="Google" id="ProtNLM"/>
    </source>
</evidence>
<dbReference type="EMBL" id="SJPO01000002">
    <property type="protein sequence ID" value="TWT78134.1"/>
    <property type="molecule type" value="Genomic_DNA"/>
</dbReference>
<organism evidence="1 2">
    <name type="scientific">Posidoniimonas polymericola</name>
    <dbReference type="NCBI Taxonomy" id="2528002"/>
    <lineage>
        <taxon>Bacteria</taxon>
        <taxon>Pseudomonadati</taxon>
        <taxon>Planctomycetota</taxon>
        <taxon>Planctomycetia</taxon>
        <taxon>Pirellulales</taxon>
        <taxon>Lacipirellulaceae</taxon>
        <taxon>Posidoniimonas</taxon>
    </lineage>
</organism>
<evidence type="ECO:0000313" key="1">
    <source>
        <dbReference type="EMBL" id="TWT78134.1"/>
    </source>
</evidence>
<protein>
    <recommendedName>
        <fullName evidence="3">PEP-CTERM protein-sorting domain-containing protein</fullName>
    </recommendedName>
</protein>
<sequence length="419" mass="45897">MFLRRLGSTRLTPQNFAVKFGTAAAVALVLSGLVAKESNAAAIFVSGYRDPARLLSESGAILRDYSWEPGSQIDAEEAVEKAVLSPDKSYFTYWAKSVGFMTGYRYDVRTGEHLGSSPSPSQPYYLYPAIEGELLKASLHGSEWGQLPAPPHPSMTRRSVTFGSPTGRADYLVRDVYLDGSHWGSTGDTFDVLFDLRTGVVRQVFDEVLALGPGPMGRESRLYARQGNSIIVYDEVLTFQAPQFNPATQFNPIASYPFPANTRELELANDGFFYFVGPEYDENTQQSIPDSAAIRRMDPLTGEDLGVFAVKSQFDQIEIKYPSFSIPTLSSVRTSTDGFLYVQHGSIEGAIEVGTAFTKFDLTTGEKVGGFVAPKFNSYIRSWEIVEGIPEPSSVLLLACGGVTVLGQLTNRRRSVTTA</sequence>
<accession>A0A5C5YT09</accession>